<evidence type="ECO:0000256" key="1">
    <source>
        <dbReference type="ARBA" id="ARBA00023015"/>
    </source>
</evidence>
<dbReference type="Gene3D" id="3.40.50.2300">
    <property type="match status" value="2"/>
</dbReference>
<evidence type="ECO:0000256" key="4">
    <source>
        <dbReference type="SAM" id="MobiDB-lite"/>
    </source>
</evidence>
<feature type="domain" description="HTH lacI-type" evidence="5">
    <location>
        <begin position="8"/>
        <end position="62"/>
    </location>
</feature>
<evidence type="ECO:0000256" key="2">
    <source>
        <dbReference type="ARBA" id="ARBA00023125"/>
    </source>
</evidence>
<evidence type="ECO:0000259" key="5">
    <source>
        <dbReference type="PROSITE" id="PS50932"/>
    </source>
</evidence>
<name>A0A1G7VKL5_9PSEU</name>
<dbReference type="Proteomes" id="UP000199623">
    <property type="component" value="Unassembled WGS sequence"/>
</dbReference>
<dbReference type="STRING" id="200378.SAMN05216553_109281"/>
<dbReference type="PROSITE" id="PS00356">
    <property type="entry name" value="HTH_LACI_1"/>
    <property type="match status" value="1"/>
</dbReference>
<dbReference type="InterPro" id="IPR010982">
    <property type="entry name" value="Lambda_DNA-bd_dom_sf"/>
</dbReference>
<dbReference type="GO" id="GO:0003700">
    <property type="term" value="F:DNA-binding transcription factor activity"/>
    <property type="evidence" value="ECO:0007669"/>
    <property type="project" value="TreeGrafter"/>
</dbReference>
<proteinExistence type="predicted"/>
<evidence type="ECO:0000256" key="3">
    <source>
        <dbReference type="ARBA" id="ARBA00023163"/>
    </source>
</evidence>
<dbReference type="EMBL" id="FNCC01000009">
    <property type="protein sequence ID" value="SDG60101.1"/>
    <property type="molecule type" value="Genomic_DNA"/>
</dbReference>
<feature type="region of interest" description="Disordered" evidence="4">
    <location>
        <begin position="314"/>
        <end position="337"/>
    </location>
</feature>
<keyword evidence="1" id="KW-0805">Transcription regulation</keyword>
<keyword evidence="7" id="KW-1185">Reference proteome</keyword>
<evidence type="ECO:0000313" key="6">
    <source>
        <dbReference type="EMBL" id="SDG60101.1"/>
    </source>
</evidence>
<dbReference type="SUPFAM" id="SSF53822">
    <property type="entry name" value="Periplasmic binding protein-like I"/>
    <property type="match status" value="1"/>
</dbReference>
<evidence type="ECO:0000313" key="7">
    <source>
        <dbReference type="Proteomes" id="UP000199623"/>
    </source>
</evidence>
<dbReference type="PANTHER" id="PTHR30146:SF109">
    <property type="entry name" value="HTH-TYPE TRANSCRIPTIONAL REGULATOR GALS"/>
    <property type="match status" value="1"/>
</dbReference>
<dbReference type="InterPro" id="IPR046335">
    <property type="entry name" value="LacI/GalR-like_sensor"/>
</dbReference>
<dbReference type="PANTHER" id="PTHR30146">
    <property type="entry name" value="LACI-RELATED TRANSCRIPTIONAL REPRESSOR"/>
    <property type="match status" value="1"/>
</dbReference>
<protein>
    <submittedName>
        <fullName evidence="6">DNA-binding transcriptional regulator, LacI/PurR family</fullName>
    </submittedName>
</protein>
<gene>
    <name evidence="6" type="ORF">SAMN05216553_109281</name>
</gene>
<dbReference type="PROSITE" id="PS50932">
    <property type="entry name" value="HTH_LACI_2"/>
    <property type="match status" value="1"/>
</dbReference>
<feature type="compositionally biased region" description="Basic and acidic residues" evidence="4">
    <location>
        <begin position="320"/>
        <end position="331"/>
    </location>
</feature>
<dbReference type="CDD" id="cd01392">
    <property type="entry name" value="HTH_LacI"/>
    <property type="match status" value="1"/>
</dbReference>
<dbReference type="SUPFAM" id="SSF47413">
    <property type="entry name" value="lambda repressor-like DNA-binding domains"/>
    <property type="match status" value="1"/>
</dbReference>
<dbReference type="GO" id="GO:0000976">
    <property type="term" value="F:transcription cis-regulatory region binding"/>
    <property type="evidence" value="ECO:0007669"/>
    <property type="project" value="TreeGrafter"/>
</dbReference>
<keyword evidence="2 6" id="KW-0238">DNA-binding</keyword>
<dbReference type="CDD" id="cd01574">
    <property type="entry name" value="PBP1_LacI"/>
    <property type="match status" value="1"/>
</dbReference>
<dbReference type="Gene3D" id="1.10.260.40">
    <property type="entry name" value="lambda repressor-like DNA-binding domains"/>
    <property type="match status" value="1"/>
</dbReference>
<reference evidence="7" key="1">
    <citation type="submission" date="2016-10" db="EMBL/GenBank/DDBJ databases">
        <authorList>
            <person name="Varghese N."/>
            <person name="Submissions S."/>
        </authorList>
    </citation>
    <scope>NUCLEOTIDE SEQUENCE [LARGE SCALE GENOMIC DNA]</scope>
    <source>
        <strain evidence="7">CGMCC 4.3506</strain>
    </source>
</reference>
<dbReference type="AlphaFoldDB" id="A0A1G7VKL5"/>
<dbReference type="SMART" id="SM00354">
    <property type="entry name" value="HTH_LACI"/>
    <property type="match status" value="1"/>
</dbReference>
<dbReference type="Pfam" id="PF13377">
    <property type="entry name" value="Peripla_BP_3"/>
    <property type="match status" value="1"/>
</dbReference>
<dbReference type="Pfam" id="PF00356">
    <property type="entry name" value="LacI"/>
    <property type="match status" value="1"/>
</dbReference>
<dbReference type="InterPro" id="IPR000843">
    <property type="entry name" value="HTH_LacI"/>
</dbReference>
<keyword evidence="3" id="KW-0804">Transcription</keyword>
<sequence length="337" mass="35854">MEKTSRDPAMTDVARLAGVSHQTVSRVLNNHPNVREQTRLRVQAAIKELDYRPNRAARALVTGKTQLIGVVAQNSTLYGPASLLSAFEEAAAAAGFAVSVGRVKVLDRESISAAVERHRDQRVAGIVVIAPTSSAADALADVPAGVPLVTVDGDPDRPTPLVTVDQAAGAYEATRHLLEAGHETVWHVSGPADWFDAAGRVHGWRQALEAAHAEVPPVVTADWSAAAGYRAGQMLARMPEVTAVFCSNDHLALGLLRAMSERGRRVPHDLSVVGFDDVPEAAYFIPPLTTVRPDFAAVARETLGLLLQQVSDGGAAAPRRTVEPTLVKRESVAPPPR</sequence>
<organism evidence="6 7">
    <name type="scientific">Lentzea fradiae</name>
    <dbReference type="NCBI Taxonomy" id="200378"/>
    <lineage>
        <taxon>Bacteria</taxon>
        <taxon>Bacillati</taxon>
        <taxon>Actinomycetota</taxon>
        <taxon>Actinomycetes</taxon>
        <taxon>Pseudonocardiales</taxon>
        <taxon>Pseudonocardiaceae</taxon>
        <taxon>Lentzea</taxon>
    </lineage>
</organism>
<accession>A0A1G7VKL5</accession>
<dbReference type="InterPro" id="IPR028082">
    <property type="entry name" value="Peripla_BP_I"/>
</dbReference>